<keyword evidence="1 2" id="KW-0694">RNA-binding</keyword>
<dbReference type="PROSITE" id="PS50102">
    <property type="entry name" value="RRM"/>
    <property type="match status" value="1"/>
</dbReference>
<dbReference type="PANTHER" id="PTHR48025:SF1">
    <property type="entry name" value="RRM DOMAIN-CONTAINING PROTEIN"/>
    <property type="match status" value="1"/>
</dbReference>
<evidence type="ECO:0000259" key="3">
    <source>
        <dbReference type="PROSITE" id="PS50102"/>
    </source>
</evidence>
<dbReference type="InterPro" id="IPR000504">
    <property type="entry name" value="RRM_dom"/>
</dbReference>
<name>A0ABQ8AM74_BRANA</name>
<protein>
    <recommendedName>
        <fullName evidence="3">RRM domain-containing protein</fullName>
    </recommendedName>
</protein>
<dbReference type="InterPro" id="IPR012677">
    <property type="entry name" value="Nucleotide-bd_a/b_plait_sf"/>
</dbReference>
<evidence type="ECO:0000313" key="4">
    <source>
        <dbReference type="EMBL" id="KAH0893657.1"/>
    </source>
</evidence>
<dbReference type="Pfam" id="PF00076">
    <property type="entry name" value="RRM_1"/>
    <property type="match status" value="1"/>
</dbReference>
<dbReference type="Proteomes" id="UP000824890">
    <property type="component" value="Unassembled WGS sequence"/>
</dbReference>
<feature type="non-terminal residue" evidence="4">
    <location>
        <position position="1"/>
    </location>
</feature>
<keyword evidence="5" id="KW-1185">Reference proteome</keyword>
<dbReference type="InterPro" id="IPR035979">
    <property type="entry name" value="RBD_domain_sf"/>
</dbReference>
<evidence type="ECO:0000256" key="2">
    <source>
        <dbReference type="PROSITE-ProRule" id="PRU00176"/>
    </source>
</evidence>
<comment type="caution">
    <text evidence="4">The sequence shown here is derived from an EMBL/GenBank/DDBJ whole genome shotgun (WGS) entry which is preliminary data.</text>
</comment>
<evidence type="ECO:0000256" key="1">
    <source>
        <dbReference type="ARBA" id="ARBA00022884"/>
    </source>
</evidence>
<dbReference type="SUPFAM" id="SSF54928">
    <property type="entry name" value="RNA-binding domain, RBD"/>
    <property type="match status" value="1"/>
</dbReference>
<evidence type="ECO:0000313" key="5">
    <source>
        <dbReference type="Proteomes" id="UP000824890"/>
    </source>
</evidence>
<proteinExistence type="predicted"/>
<dbReference type="InterPro" id="IPR050502">
    <property type="entry name" value="Euk_RNA-bind_prot"/>
</dbReference>
<accession>A0ABQ8AM74</accession>
<gene>
    <name evidence="4" type="ORF">HID58_056086</name>
</gene>
<sequence>LAEDLTQSSLNVVNAISSLPPPWLLQLRPSLSPPSTLNPFLSPSPNLPPLPSYLFPLLRTQLPIHFPLHLRFLRRVSLRPQHRDDFNVEEEGSIFSDEALPPPQQEQSFSADHKLFVGNLPFNVDSAQLAKLFESAGNVEMVEAAAQQFNGYVRRYLSLNLLFYADKDLIVSSIIKLNLTFVDIIGAVRDINITFNDQTWTAQHIMINSSTTVSLTDQLKPNILAIGVAKVIVATSINPKSIGGNIRLTIPGCYLWDSFLL</sequence>
<dbReference type="Gene3D" id="3.30.70.330">
    <property type="match status" value="1"/>
</dbReference>
<organism evidence="4 5">
    <name type="scientific">Brassica napus</name>
    <name type="common">Rape</name>
    <dbReference type="NCBI Taxonomy" id="3708"/>
    <lineage>
        <taxon>Eukaryota</taxon>
        <taxon>Viridiplantae</taxon>
        <taxon>Streptophyta</taxon>
        <taxon>Embryophyta</taxon>
        <taxon>Tracheophyta</taxon>
        <taxon>Spermatophyta</taxon>
        <taxon>Magnoliopsida</taxon>
        <taxon>eudicotyledons</taxon>
        <taxon>Gunneridae</taxon>
        <taxon>Pentapetalae</taxon>
        <taxon>rosids</taxon>
        <taxon>malvids</taxon>
        <taxon>Brassicales</taxon>
        <taxon>Brassicaceae</taxon>
        <taxon>Brassiceae</taxon>
        <taxon>Brassica</taxon>
    </lineage>
</organism>
<dbReference type="EMBL" id="JAGKQM010000013">
    <property type="protein sequence ID" value="KAH0893657.1"/>
    <property type="molecule type" value="Genomic_DNA"/>
</dbReference>
<feature type="domain" description="RRM" evidence="3">
    <location>
        <begin position="113"/>
        <end position="198"/>
    </location>
</feature>
<dbReference type="PANTHER" id="PTHR48025">
    <property type="entry name" value="OS02G0815200 PROTEIN"/>
    <property type="match status" value="1"/>
</dbReference>
<reference evidence="4 5" key="1">
    <citation type="submission" date="2021-05" db="EMBL/GenBank/DDBJ databases">
        <title>Genome Assembly of Synthetic Allotetraploid Brassica napus Reveals Homoeologous Exchanges between Subgenomes.</title>
        <authorList>
            <person name="Davis J.T."/>
        </authorList>
    </citation>
    <scope>NUCLEOTIDE SEQUENCE [LARGE SCALE GENOMIC DNA]</scope>
    <source>
        <strain evidence="5">cv. Da-Ae</strain>
        <tissue evidence="4">Seedling</tissue>
    </source>
</reference>